<dbReference type="RefSeq" id="WP_075021051.1">
    <property type="nucleotide sequence ID" value="NZ_FOVH01000004.1"/>
</dbReference>
<dbReference type="InterPro" id="IPR036291">
    <property type="entry name" value="NAD(P)-bd_dom_sf"/>
</dbReference>
<comment type="similarity">
    <text evidence="1">Belongs to the short-chain dehydrogenases/reductases (SDR) family.</text>
</comment>
<dbReference type="InParanoid" id="A0A1I5EKJ9"/>
<dbReference type="CDD" id="cd05233">
    <property type="entry name" value="SDR_c"/>
    <property type="match status" value="1"/>
</dbReference>
<protein>
    <submittedName>
        <fullName evidence="3">NAD(P)-dependent dehydrogenase, short-chain alcohol dehydrogenase family</fullName>
    </submittedName>
</protein>
<evidence type="ECO:0000313" key="4">
    <source>
        <dbReference type="Proteomes" id="UP000183413"/>
    </source>
</evidence>
<dbReference type="GO" id="GO:0016491">
    <property type="term" value="F:oxidoreductase activity"/>
    <property type="evidence" value="ECO:0007669"/>
    <property type="project" value="UniProtKB-KW"/>
</dbReference>
<evidence type="ECO:0000256" key="1">
    <source>
        <dbReference type="ARBA" id="ARBA00006484"/>
    </source>
</evidence>
<name>A0A1I5EKJ9_9ACTN</name>
<dbReference type="STRING" id="1993.SAMN04489713_104167"/>
<dbReference type="Gene3D" id="3.40.50.720">
    <property type="entry name" value="NAD(P)-binding Rossmann-like Domain"/>
    <property type="match status" value="1"/>
</dbReference>
<proteinExistence type="inferred from homology"/>
<dbReference type="SUPFAM" id="SSF51735">
    <property type="entry name" value="NAD(P)-binding Rossmann-fold domains"/>
    <property type="match status" value="1"/>
</dbReference>
<keyword evidence="2" id="KW-0560">Oxidoreductase</keyword>
<reference evidence="3 4" key="1">
    <citation type="submission" date="2016-10" db="EMBL/GenBank/DDBJ databases">
        <authorList>
            <person name="de Groot N.N."/>
        </authorList>
    </citation>
    <scope>NUCLEOTIDE SEQUENCE [LARGE SCALE GENOMIC DNA]</scope>
    <source>
        <strain evidence="3 4">DSM 43067</strain>
    </source>
</reference>
<accession>A0A1I5EKJ9</accession>
<sequence length="248" mass="25627">MSDLFQTAVVTGAGRGFGRAIAAALVAAGTGVVGIARDEHDLRLVRDDLGEGFTPLAADATGEALAENVIREHRPGLLVLNAGAAPHMAPVHEQTWETFSRNWHTDTRHVFAWTRAALLAPLAPGSVVIGMSSGAALGGSPLSGGYASAKAAIRFIRNYAADETKRAGSDIRFVTLFPQLTPATDMGRLAVAGYAARQSVTPEAFTEGMQPLLTPDQVAKAVVDIAGDPGSASEYLVGGAGARPVGRS</sequence>
<keyword evidence="4" id="KW-1185">Reference proteome</keyword>
<dbReference type="PANTHER" id="PTHR42901">
    <property type="entry name" value="ALCOHOL DEHYDROGENASE"/>
    <property type="match status" value="1"/>
</dbReference>
<dbReference type="eggNOG" id="COG4221">
    <property type="taxonomic scope" value="Bacteria"/>
</dbReference>
<dbReference type="AlphaFoldDB" id="A0A1I5EKJ9"/>
<gene>
    <name evidence="3" type="ORF">SAMN04489713_104167</name>
</gene>
<dbReference type="InterPro" id="IPR002347">
    <property type="entry name" value="SDR_fam"/>
</dbReference>
<evidence type="ECO:0000256" key="2">
    <source>
        <dbReference type="ARBA" id="ARBA00023002"/>
    </source>
</evidence>
<dbReference type="EMBL" id="FOVH01000004">
    <property type="protein sequence ID" value="SFO12052.1"/>
    <property type="molecule type" value="Genomic_DNA"/>
</dbReference>
<dbReference type="PRINTS" id="PR00081">
    <property type="entry name" value="GDHRDH"/>
</dbReference>
<dbReference type="PANTHER" id="PTHR42901:SF1">
    <property type="entry name" value="ALCOHOL DEHYDROGENASE"/>
    <property type="match status" value="1"/>
</dbReference>
<dbReference type="Pfam" id="PF00106">
    <property type="entry name" value="adh_short"/>
    <property type="match status" value="1"/>
</dbReference>
<organism evidence="3 4">
    <name type="scientific">Actinomadura madurae</name>
    <dbReference type="NCBI Taxonomy" id="1993"/>
    <lineage>
        <taxon>Bacteria</taxon>
        <taxon>Bacillati</taxon>
        <taxon>Actinomycetota</taxon>
        <taxon>Actinomycetes</taxon>
        <taxon>Streptosporangiales</taxon>
        <taxon>Thermomonosporaceae</taxon>
        <taxon>Actinomadura</taxon>
    </lineage>
</organism>
<evidence type="ECO:0000313" key="3">
    <source>
        <dbReference type="EMBL" id="SFO12052.1"/>
    </source>
</evidence>
<dbReference type="Proteomes" id="UP000183413">
    <property type="component" value="Unassembled WGS sequence"/>
</dbReference>